<accession>K6YJN4</accession>
<dbReference type="Proteomes" id="UP000006334">
    <property type="component" value="Unassembled WGS sequence"/>
</dbReference>
<dbReference type="EMBL" id="BAEN01000076">
    <property type="protein sequence ID" value="GAC16793.1"/>
    <property type="molecule type" value="Genomic_DNA"/>
</dbReference>
<name>K6YJN4_9ALTE</name>
<keyword evidence="2" id="KW-1185">Reference proteome</keyword>
<dbReference type="AlphaFoldDB" id="K6YJN4"/>
<evidence type="ECO:0000313" key="1">
    <source>
        <dbReference type="EMBL" id="GAC16793.1"/>
    </source>
</evidence>
<proteinExistence type="predicted"/>
<sequence>MHFMEEMHKWIMKTMLIPVSEFVDVNIHCQSDVDYIH</sequence>
<reference evidence="1 2" key="1">
    <citation type="journal article" date="2017" name="Antonie Van Leeuwenhoek">
        <title>Rhizobium rhizosphaerae sp. nov., a novel species isolated from rice rhizosphere.</title>
        <authorList>
            <person name="Zhao J.J."/>
            <person name="Zhang J."/>
            <person name="Zhang R.J."/>
            <person name="Zhang C.W."/>
            <person name="Yin H.Q."/>
            <person name="Zhang X.X."/>
        </authorList>
    </citation>
    <scope>NUCLEOTIDE SEQUENCE [LARGE SCALE GENOMIC DNA]</scope>
    <source>
        <strain evidence="1 2">E3</strain>
    </source>
</reference>
<protein>
    <submittedName>
        <fullName evidence="1">Uncharacterized protein</fullName>
    </submittedName>
</protein>
<comment type="caution">
    <text evidence="1">The sequence shown here is derived from an EMBL/GenBank/DDBJ whole genome shotgun (WGS) entry which is preliminary data.</text>
</comment>
<gene>
    <name evidence="1" type="ORF">GLIP_4182</name>
</gene>
<evidence type="ECO:0000313" key="2">
    <source>
        <dbReference type="Proteomes" id="UP000006334"/>
    </source>
</evidence>
<organism evidence="1 2">
    <name type="scientific">Aliiglaciecola lipolytica E3</name>
    <dbReference type="NCBI Taxonomy" id="1127673"/>
    <lineage>
        <taxon>Bacteria</taxon>
        <taxon>Pseudomonadati</taxon>
        <taxon>Pseudomonadota</taxon>
        <taxon>Gammaproteobacteria</taxon>
        <taxon>Alteromonadales</taxon>
        <taxon>Alteromonadaceae</taxon>
        <taxon>Aliiglaciecola</taxon>
    </lineage>
</organism>